<proteinExistence type="predicted"/>
<dbReference type="EMBL" id="CP117692">
    <property type="protein sequence ID" value="WDC81763.1"/>
    <property type="molecule type" value="Genomic_DNA"/>
</dbReference>
<dbReference type="AlphaFoldDB" id="A0AAQ2XL56"/>
<accession>A0AAQ2XL56</accession>
<evidence type="ECO:0000313" key="1">
    <source>
        <dbReference type="EMBL" id="WDC81763.1"/>
    </source>
</evidence>
<sequence>MKLTNIQYNFNEDGTTQSINVSMRFDASPNYVSASIELSVADLTDSQTLDDLTRKQISDLAHAKLVKIVG</sequence>
<evidence type="ECO:0000313" key="2">
    <source>
        <dbReference type="Proteomes" id="UP001222683"/>
    </source>
</evidence>
<protein>
    <recommendedName>
        <fullName evidence="3">DUF1659 domain-containing protein</fullName>
    </recommendedName>
</protein>
<evidence type="ECO:0008006" key="3">
    <source>
        <dbReference type="Google" id="ProtNLM"/>
    </source>
</evidence>
<dbReference type="RefSeq" id="WP_273744894.1">
    <property type="nucleotide sequence ID" value="NZ_CP117692.1"/>
</dbReference>
<gene>
    <name evidence="1" type="ORF">PSR59_09015</name>
</gene>
<name>A0AAQ2XL56_9LACO</name>
<dbReference type="Proteomes" id="UP001222683">
    <property type="component" value="Chromosome"/>
</dbReference>
<organism evidence="1 2">
    <name type="scientific">Ligilactobacillus ruminis</name>
    <dbReference type="NCBI Taxonomy" id="1623"/>
    <lineage>
        <taxon>Bacteria</taxon>
        <taxon>Bacillati</taxon>
        <taxon>Bacillota</taxon>
        <taxon>Bacilli</taxon>
        <taxon>Lactobacillales</taxon>
        <taxon>Lactobacillaceae</taxon>
        <taxon>Ligilactobacillus</taxon>
    </lineage>
</organism>
<reference evidence="1" key="1">
    <citation type="submission" date="2023-02" db="EMBL/GenBank/DDBJ databases">
        <title>Complete genome sequence of Lactobacillus ruminis CACC888 isolated from Pig feces.</title>
        <authorList>
            <person name="Park S."/>
            <person name="Park M.A."/>
            <person name="Kim D.-H."/>
            <person name="Kim Y."/>
        </authorList>
    </citation>
    <scope>NUCLEOTIDE SEQUENCE</scope>
    <source>
        <strain evidence="1">CACC888</strain>
    </source>
</reference>